<accession>A0A4R2B9A7</accession>
<keyword evidence="2" id="KW-1185">Reference proteome</keyword>
<dbReference type="InterPro" id="IPR024997">
    <property type="entry name" value="DUF3892"/>
</dbReference>
<evidence type="ECO:0000313" key="2">
    <source>
        <dbReference type="Proteomes" id="UP000295689"/>
    </source>
</evidence>
<sequence length="76" mass="8350">MIDVMREQLVAVYKNHAGDVISFQTSGGRIISYRKALQEAEEGTITGINIQENAAEGDTLHGSFESQSISALPEYY</sequence>
<reference evidence="1 2" key="1">
    <citation type="journal article" date="2015" name="Stand. Genomic Sci.">
        <title>Genomic Encyclopedia of Bacterial and Archaeal Type Strains, Phase III: the genomes of soil and plant-associated and newly described type strains.</title>
        <authorList>
            <person name="Whitman W.B."/>
            <person name="Woyke T."/>
            <person name="Klenk H.P."/>
            <person name="Zhou Y."/>
            <person name="Lilburn T.G."/>
            <person name="Beck B.J."/>
            <person name="De Vos P."/>
            <person name="Vandamme P."/>
            <person name="Eisen J.A."/>
            <person name="Garrity G."/>
            <person name="Hugenholtz P."/>
            <person name="Kyrpides N.C."/>
        </authorList>
    </citation>
    <scope>NUCLEOTIDE SEQUENCE [LARGE SCALE GENOMIC DNA]</scope>
    <source>
        <strain evidence="1 2">CV53</strain>
    </source>
</reference>
<organism evidence="1 2">
    <name type="scientific">Mesobacillus foraminis</name>
    <dbReference type="NCBI Taxonomy" id="279826"/>
    <lineage>
        <taxon>Bacteria</taxon>
        <taxon>Bacillati</taxon>
        <taxon>Bacillota</taxon>
        <taxon>Bacilli</taxon>
        <taxon>Bacillales</taxon>
        <taxon>Bacillaceae</taxon>
        <taxon>Mesobacillus</taxon>
    </lineage>
</organism>
<evidence type="ECO:0000313" key="1">
    <source>
        <dbReference type="EMBL" id="TCN23126.1"/>
    </source>
</evidence>
<gene>
    <name evidence="1" type="ORF">EV146_109286</name>
</gene>
<dbReference type="Pfam" id="PF13031">
    <property type="entry name" value="DUF3892"/>
    <property type="match status" value="1"/>
</dbReference>
<dbReference type="EMBL" id="SLVV01000009">
    <property type="protein sequence ID" value="TCN23126.1"/>
    <property type="molecule type" value="Genomic_DNA"/>
</dbReference>
<dbReference type="Proteomes" id="UP000295689">
    <property type="component" value="Unassembled WGS sequence"/>
</dbReference>
<comment type="caution">
    <text evidence="1">The sequence shown here is derived from an EMBL/GenBank/DDBJ whole genome shotgun (WGS) entry which is preliminary data.</text>
</comment>
<dbReference type="AlphaFoldDB" id="A0A4R2B9A7"/>
<protein>
    <recommendedName>
        <fullName evidence="3">DUF3892 domain-containing protein</fullName>
    </recommendedName>
</protein>
<proteinExistence type="predicted"/>
<evidence type="ECO:0008006" key="3">
    <source>
        <dbReference type="Google" id="ProtNLM"/>
    </source>
</evidence>
<name>A0A4R2B9A7_9BACI</name>